<proteinExistence type="predicted"/>
<protein>
    <submittedName>
        <fullName evidence="1">Uncharacterized protein</fullName>
    </submittedName>
</protein>
<name>A0A3B0STG1_9ZZZZ</name>
<dbReference type="AlphaFoldDB" id="A0A3B0STG1"/>
<dbReference type="EMBL" id="UOEJ01000214">
    <property type="protein sequence ID" value="VAW05582.1"/>
    <property type="molecule type" value="Genomic_DNA"/>
</dbReference>
<gene>
    <name evidence="1" type="ORF">MNBD_ALPHA01-2436</name>
</gene>
<accession>A0A3B0STG1</accession>
<sequence>MAILGTAILGTILGTVYYSLINGVRVIQYFS</sequence>
<evidence type="ECO:0000313" key="1">
    <source>
        <dbReference type="EMBL" id="VAW05582.1"/>
    </source>
</evidence>
<organism evidence="1">
    <name type="scientific">hydrothermal vent metagenome</name>
    <dbReference type="NCBI Taxonomy" id="652676"/>
    <lineage>
        <taxon>unclassified sequences</taxon>
        <taxon>metagenomes</taxon>
        <taxon>ecological metagenomes</taxon>
    </lineage>
</organism>
<reference evidence="1" key="1">
    <citation type="submission" date="2018-06" db="EMBL/GenBank/DDBJ databases">
        <authorList>
            <person name="Zhirakovskaya E."/>
        </authorList>
    </citation>
    <scope>NUCLEOTIDE SEQUENCE</scope>
</reference>